<evidence type="ECO:0000313" key="10">
    <source>
        <dbReference type="Proteomes" id="UP000705867"/>
    </source>
</evidence>
<sequence length="598" mass="69252">MKQTVWNLIPLFESDDDPQREEKRKIVEQKSYAFINKWRDRKDYLEDPSVLRQALDEYEEWSRHYGTDGNEGYYFWLRSHQDENNPALKAKLNKIEDFARRIQNDVQFFHLRLGKIPPKRQKRFLAAEELKDYRHFLERIFAEAKYLLTEAEEKILNLKAATSYSNWVRMTSGFLAKEERTVFHEDGKKKTSTFSELLSLMNSKNKKVRDSAAKAFNDILLKHADVAEAEINSVLANKKTDDELRKIPRPDLSRHINDDVDSEVVDTLLTAVANRFNIPARFYTLKAGLLGAKRLRYHERNVEYGDFGKKYSYAESLSLVDRVFRKLDSEFPEILSGFVKNGQFDVYPRKGKGSGAFCAHHLISQPTYILLNHTDTLNDVLTLAHELGHGINNELIKKKQNALNFGTPTSTAEVASTFMEDFVLQEILRKADDELRLSIMVKKLNDDVSTIFRQVACYRFEQELHHDFRQKGYLSKEEIGTLFRKHMAAYMGDAVEQSPGSGNWWAYWSHIRAFFYVYSYAGGMLISKSLQNAVKGDPRFIGKVKDFLSAGLSDSPRNIFLKLGIDITDKGFWDRGLDEIEGLLQETTDLARRLGKIR</sequence>
<dbReference type="Pfam" id="PF08439">
    <property type="entry name" value="Peptidase_M3_N"/>
    <property type="match status" value="1"/>
</dbReference>
<evidence type="ECO:0000256" key="4">
    <source>
        <dbReference type="ARBA" id="ARBA00022833"/>
    </source>
</evidence>
<comment type="caution">
    <text evidence="9">The sequence shown here is derived from an EMBL/GenBank/DDBJ whole genome shotgun (WGS) entry which is preliminary data.</text>
</comment>
<dbReference type="SUPFAM" id="SSF55486">
    <property type="entry name" value="Metalloproteases ('zincins'), catalytic domain"/>
    <property type="match status" value="1"/>
</dbReference>
<comment type="similarity">
    <text evidence="6">Belongs to the peptidase M3 family.</text>
</comment>
<dbReference type="GO" id="GO:0006508">
    <property type="term" value="P:proteolysis"/>
    <property type="evidence" value="ECO:0007669"/>
    <property type="project" value="UniProtKB-KW"/>
</dbReference>
<evidence type="ECO:0000259" key="8">
    <source>
        <dbReference type="Pfam" id="PF08439"/>
    </source>
</evidence>
<evidence type="ECO:0000256" key="3">
    <source>
        <dbReference type="ARBA" id="ARBA00022801"/>
    </source>
</evidence>
<dbReference type="InterPro" id="IPR013647">
    <property type="entry name" value="OligopepF_N_dom"/>
</dbReference>
<gene>
    <name evidence="9" type="ORF">K8I29_12550</name>
</gene>
<evidence type="ECO:0000256" key="2">
    <source>
        <dbReference type="ARBA" id="ARBA00022723"/>
    </source>
</evidence>
<dbReference type="GO" id="GO:0004222">
    <property type="term" value="F:metalloendopeptidase activity"/>
    <property type="evidence" value="ECO:0007669"/>
    <property type="project" value="InterPro"/>
</dbReference>
<dbReference type="InterPro" id="IPR045090">
    <property type="entry name" value="Pept_M3A_M3B"/>
</dbReference>
<dbReference type="Gene3D" id="1.20.140.70">
    <property type="entry name" value="Oligopeptidase f, N-terminal domain"/>
    <property type="match status" value="1"/>
</dbReference>
<keyword evidence="3 6" id="KW-0378">Hydrolase</keyword>
<dbReference type="Gene3D" id="1.10.1370.20">
    <property type="entry name" value="Oligoendopeptidase f, C-terminal domain"/>
    <property type="match status" value="1"/>
</dbReference>
<dbReference type="CDD" id="cd09610">
    <property type="entry name" value="M3B_PepF"/>
    <property type="match status" value="1"/>
</dbReference>
<dbReference type="InterPro" id="IPR042088">
    <property type="entry name" value="OligoPept_F_C"/>
</dbReference>
<dbReference type="GO" id="GO:0046872">
    <property type="term" value="F:metal ion binding"/>
    <property type="evidence" value="ECO:0007669"/>
    <property type="project" value="UniProtKB-UniRule"/>
</dbReference>
<keyword evidence="2 6" id="KW-0479">Metal-binding</keyword>
<dbReference type="InterPro" id="IPR001567">
    <property type="entry name" value="Pept_M3A_M3B_dom"/>
</dbReference>
<feature type="domain" description="Peptidase M3A/M3B catalytic" evidence="7">
    <location>
        <begin position="336"/>
        <end position="577"/>
    </location>
</feature>
<evidence type="ECO:0000256" key="5">
    <source>
        <dbReference type="ARBA" id="ARBA00023049"/>
    </source>
</evidence>
<keyword evidence="5 6" id="KW-0482">Metalloprotease</keyword>
<evidence type="ECO:0000256" key="6">
    <source>
        <dbReference type="RuleBase" id="RU003435"/>
    </source>
</evidence>
<proteinExistence type="inferred from homology"/>
<dbReference type="PANTHER" id="PTHR11804:SF84">
    <property type="entry name" value="SACCHAROLYSIN"/>
    <property type="match status" value="1"/>
</dbReference>
<keyword evidence="4 6" id="KW-0862">Zinc</keyword>
<dbReference type="AlphaFoldDB" id="A0A953JFT8"/>
<keyword evidence="1 6" id="KW-0645">Protease</keyword>
<dbReference type="Proteomes" id="UP000705867">
    <property type="component" value="Unassembled WGS sequence"/>
</dbReference>
<evidence type="ECO:0000256" key="1">
    <source>
        <dbReference type="ARBA" id="ARBA00022670"/>
    </source>
</evidence>
<protein>
    <submittedName>
        <fullName evidence="9">M3 family oligoendopeptidase</fullName>
    </submittedName>
</protein>
<name>A0A953JFT8_9BACT</name>
<dbReference type="PANTHER" id="PTHR11804">
    <property type="entry name" value="PROTEASE M3 THIMET OLIGOPEPTIDASE-RELATED"/>
    <property type="match status" value="1"/>
</dbReference>
<evidence type="ECO:0000259" key="7">
    <source>
        <dbReference type="Pfam" id="PF01432"/>
    </source>
</evidence>
<dbReference type="GO" id="GO:0006518">
    <property type="term" value="P:peptide metabolic process"/>
    <property type="evidence" value="ECO:0007669"/>
    <property type="project" value="TreeGrafter"/>
</dbReference>
<organism evidence="9 10">
    <name type="scientific">Candidatus Nitrobium versatile</name>
    <dbReference type="NCBI Taxonomy" id="2884831"/>
    <lineage>
        <taxon>Bacteria</taxon>
        <taxon>Pseudomonadati</taxon>
        <taxon>Nitrospirota</taxon>
        <taxon>Nitrospiria</taxon>
        <taxon>Nitrospirales</taxon>
        <taxon>Nitrospiraceae</taxon>
        <taxon>Candidatus Nitrobium</taxon>
    </lineage>
</organism>
<comment type="cofactor">
    <cofactor evidence="6">
        <name>Zn(2+)</name>
        <dbReference type="ChEBI" id="CHEBI:29105"/>
    </cofactor>
    <text evidence="6">Binds 1 zinc ion.</text>
</comment>
<reference evidence="9" key="2">
    <citation type="submission" date="2021-08" db="EMBL/GenBank/DDBJ databases">
        <authorList>
            <person name="Dalcin Martins P."/>
        </authorList>
    </citation>
    <scope>NUCLEOTIDE SEQUENCE</scope>
    <source>
        <strain evidence="9">MAG_39</strain>
    </source>
</reference>
<dbReference type="EMBL" id="JAIOIV010000101">
    <property type="protein sequence ID" value="MBZ0157026.1"/>
    <property type="molecule type" value="Genomic_DNA"/>
</dbReference>
<evidence type="ECO:0000313" key="9">
    <source>
        <dbReference type="EMBL" id="MBZ0157026.1"/>
    </source>
</evidence>
<accession>A0A953JFT8</accession>
<dbReference type="Pfam" id="PF01432">
    <property type="entry name" value="Peptidase_M3"/>
    <property type="match status" value="1"/>
</dbReference>
<reference evidence="9" key="1">
    <citation type="journal article" date="2021" name="bioRxiv">
        <title>Unraveling nitrogen, sulfur and carbon metabolic pathways and microbial community transcriptional responses to substrate deprivation and toxicity stresses in a bioreactor mimicking anoxic brackish coastal sediment conditions.</title>
        <authorList>
            <person name="Martins P.D."/>
            <person name="Echeveste M.J."/>
            <person name="Arshad A."/>
            <person name="Kurth J."/>
            <person name="Ouboter H."/>
            <person name="Jetten M.S.M."/>
            <person name="Welte C.U."/>
        </authorList>
    </citation>
    <scope>NUCLEOTIDE SEQUENCE</scope>
    <source>
        <strain evidence="9">MAG_39</strain>
    </source>
</reference>
<feature type="domain" description="Oligopeptidase F N-terminal" evidence="8">
    <location>
        <begin position="114"/>
        <end position="170"/>
    </location>
</feature>